<keyword evidence="3" id="KW-1185">Reference proteome</keyword>
<sequence>MRKIDIDDEVFELLQRNARPFIDTENDVLRRLLLSEGGSTSQAQPVVATSPGTPAGPGSRGDLLPFIEQGLLLVGDKLVHTQPRRGLVHRAIVTADGCIETADGARFKKPSPALKSCLGHEINGWSNWTVERTGRTLYNVRAAYRQKTDQPEGQPESD</sequence>
<proteinExistence type="predicted"/>
<dbReference type="InterPro" id="IPR036835">
    <property type="entry name" value="SeqA_DNA-bd_C_sf"/>
</dbReference>
<accession>A0ABP8SBP5</accession>
<organism evidence="2 3">
    <name type="scientific">Micromonospora coerulea</name>
    <dbReference type="NCBI Taxonomy" id="47856"/>
    <lineage>
        <taxon>Bacteria</taxon>
        <taxon>Bacillati</taxon>
        <taxon>Actinomycetota</taxon>
        <taxon>Actinomycetes</taxon>
        <taxon>Micromonosporales</taxon>
        <taxon>Micromonosporaceae</taxon>
        <taxon>Micromonospora</taxon>
    </lineage>
</organism>
<evidence type="ECO:0000313" key="3">
    <source>
        <dbReference type="Proteomes" id="UP001500307"/>
    </source>
</evidence>
<gene>
    <name evidence="2" type="ORF">GCM10023176_12260</name>
</gene>
<dbReference type="Pfam" id="PF18755">
    <property type="entry name" value="RAMA"/>
    <property type="match status" value="1"/>
</dbReference>
<reference evidence="3" key="1">
    <citation type="journal article" date="2019" name="Int. J. Syst. Evol. Microbiol.">
        <title>The Global Catalogue of Microorganisms (GCM) 10K type strain sequencing project: providing services to taxonomists for standard genome sequencing and annotation.</title>
        <authorList>
            <consortium name="The Broad Institute Genomics Platform"/>
            <consortium name="The Broad Institute Genome Sequencing Center for Infectious Disease"/>
            <person name="Wu L."/>
            <person name="Ma J."/>
        </authorList>
    </citation>
    <scope>NUCLEOTIDE SEQUENCE [LARGE SCALE GENOMIC DNA]</scope>
    <source>
        <strain evidence="3">JCM 3175</strain>
    </source>
</reference>
<protein>
    <recommendedName>
        <fullName evidence="1">RAMA domain-containing protein</fullName>
    </recommendedName>
</protein>
<dbReference type="Gene3D" id="1.20.1380.10">
    <property type="entry name" value="Replication modulator SeqA, C-terminal DNA-binding domain"/>
    <property type="match status" value="1"/>
</dbReference>
<evidence type="ECO:0000259" key="1">
    <source>
        <dbReference type="Pfam" id="PF18755"/>
    </source>
</evidence>
<dbReference type="Proteomes" id="UP001500307">
    <property type="component" value="Unassembled WGS sequence"/>
</dbReference>
<evidence type="ECO:0000313" key="2">
    <source>
        <dbReference type="EMBL" id="GAA4565047.1"/>
    </source>
</evidence>
<comment type="caution">
    <text evidence="2">The sequence shown here is derived from an EMBL/GenBank/DDBJ whole genome shotgun (WGS) entry which is preliminary data.</text>
</comment>
<dbReference type="InterPro" id="IPR040843">
    <property type="entry name" value="RAMA"/>
</dbReference>
<dbReference type="EMBL" id="BAABGU010000004">
    <property type="protein sequence ID" value="GAA4565047.1"/>
    <property type="molecule type" value="Genomic_DNA"/>
</dbReference>
<dbReference type="RefSeq" id="WP_346116931.1">
    <property type="nucleotide sequence ID" value="NZ_BAABGU010000004.1"/>
</dbReference>
<feature type="domain" description="RAMA" evidence="1">
    <location>
        <begin position="51"/>
        <end position="149"/>
    </location>
</feature>
<name>A0ABP8SBP5_9ACTN</name>